<keyword evidence="1" id="KW-0238">DNA-binding</keyword>
<dbReference type="PRINTS" id="PR00040">
    <property type="entry name" value="HTHMERR"/>
</dbReference>
<dbReference type="Gene3D" id="1.10.1660.10">
    <property type="match status" value="1"/>
</dbReference>
<keyword evidence="5" id="KW-1185">Reference proteome</keyword>
<dbReference type="SMART" id="SM00422">
    <property type="entry name" value="HTH_MERR"/>
    <property type="match status" value="1"/>
</dbReference>
<feature type="domain" description="HTH merR-type" evidence="3">
    <location>
        <begin position="10"/>
        <end position="79"/>
    </location>
</feature>
<reference evidence="4 5" key="1">
    <citation type="journal article" date="2009" name="Int. J. Syst. Evol. Microbiol.">
        <title>Paenibacillus contaminans sp. nov., isolated from a contaminated laboratory plate.</title>
        <authorList>
            <person name="Chou J.H."/>
            <person name="Lee J.H."/>
            <person name="Lin M.C."/>
            <person name="Chang P.S."/>
            <person name="Arun A.B."/>
            <person name="Young C.C."/>
            <person name="Chen W.M."/>
        </authorList>
    </citation>
    <scope>NUCLEOTIDE SEQUENCE [LARGE SCALE GENOMIC DNA]</scope>
    <source>
        <strain evidence="4 5">CKOBP-6</strain>
    </source>
</reference>
<dbReference type="Pfam" id="PF13411">
    <property type="entry name" value="MerR_1"/>
    <property type="match status" value="1"/>
</dbReference>
<name>A0A329MV34_9BACL</name>
<evidence type="ECO:0000313" key="5">
    <source>
        <dbReference type="Proteomes" id="UP000250369"/>
    </source>
</evidence>
<evidence type="ECO:0000256" key="2">
    <source>
        <dbReference type="SAM" id="Coils"/>
    </source>
</evidence>
<dbReference type="PANTHER" id="PTHR30204:SF83">
    <property type="entry name" value="TRANSCRIPTIONAL REGULATOR, MERR FAMILY"/>
    <property type="match status" value="1"/>
</dbReference>
<dbReference type="PROSITE" id="PS50937">
    <property type="entry name" value="HTH_MERR_2"/>
    <property type="match status" value="1"/>
</dbReference>
<proteinExistence type="predicted"/>
<dbReference type="PANTHER" id="PTHR30204">
    <property type="entry name" value="REDOX-CYCLING DRUG-SENSING TRANSCRIPTIONAL ACTIVATOR SOXR"/>
    <property type="match status" value="1"/>
</dbReference>
<dbReference type="InterPro" id="IPR009061">
    <property type="entry name" value="DNA-bd_dom_put_sf"/>
</dbReference>
<gene>
    <name evidence="4" type="ORF">DQG23_04250</name>
</gene>
<feature type="coiled-coil region" evidence="2">
    <location>
        <begin position="104"/>
        <end position="135"/>
    </location>
</feature>
<organism evidence="4 5">
    <name type="scientific">Paenibacillus contaminans</name>
    <dbReference type="NCBI Taxonomy" id="450362"/>
    <lineage>
        <taxon>Bacteria</taxon>
        <taxon>Bacillati</taxon>
        <taxon>Bacillota</taxon>
        <taxon>Bacilli</taxon>
        <taxon>Bacillales</taxon>
        <taxon>Paenibacillaceae</taxon>
        <taxon>Paenibacillus</taxon>
    </lineage>
</organism>
<dbReference type="GO" id="GO:0003700">
    <property type="term" value="F:DNA-binding transcription factor activity"/>
    <property type="evidence" value="ECO:0007669"/>
    <property type="project" value="InterPro"/>
</dbReference>
<dbReference type="GO" id="GO:0003677">
    <property type="term" value="F:DNA binding"/>
    <property type="evidence" value="ECO:0007669"/>
    <property type="project" value="UniProtKB-KW"/>
</dbReference>
<evidence type="ECO:0000313" key="4">
    <source>
        <dbReference type="EMBL" id="RAV23410.1"/>
    </source>
</evidence>
<keyword evidence="2" id="KW-0175">Coiled coil</keyword>
<dbReference type="InterPro" id="IPR000551">
    <property type="entry name" value="MerR-type_HTH_dom"/>
</dbReference>
<dbReference type="InterPro" id="IPR047057">
    <property type="entry name" value="MerR_fam"/>
</dbReference>
<dbReference type="EMBL" id="QMFB01000001">
    <property type="protein sequence ID" value="RAV23410.1"/>
    <property type="molecule type" value="Genomic_DNA"/>
</dbReference>
<dbReference type="AlphaFoldDB" id="A0A329MV34"/>
<accession>A0A329MV34</accession>
<evidence type="ECO:0000256" key="1">
    <source>
        <dbReference type="ARBA" id="ARBA00023125"/>
    </source>
</evidence>
<dbReference type="Proteomes" id="UP000250369">
    <property type="component" value="Unassembled WGS sequence"/>
</dbReference>
<sequence length="140" mass="16164">MRNERRLHSLYTIGQVVELTGFGHDTLRYYEKIGLLKPQRKRSGGARVFSDEDLRLLSGLKCLKRLGLSLEEIKSFTSTNRCVTELSLMLEGDKAVLRDRIGLLTDHLARMEAQRRELDELIDRTKNNIRLYNELLDGTS</sequence>
<comment type="caution">
    <text evidence="4">The sequence shown here is derived from an EMBL/GenBank/DDBJ whole genome shotgun (WGS) entry which is preliminary data.</text>
</comment>
<evidence type="ECO:0000259" key="3">
    <source>
        <dbReference type="PROSITE" id="PS50937"/>
    </source>
</evidence>
<dbReference type="SUPFAM" id="SSF46955">
    <property type="entry name" value="Putative DNA-binding domain"/>
    <property type="match status" value="1"/>
</dbReference>
<protein>
    <submittedName>
        <fullName evidence="4">MerR family transcriptional regulator</fullName>
    </submittedName>
</protein>